<proteinExistence type="predicted"/>
<protein>
    <submittedName>
        <fullName evidence="2">Transcriptional regulator</fullName>
    </submittedName>
</protein>
<organism evidence="2 3">
    <name type="scientific">Candidatus Desantisbacteria bacterium CG_4_10_14_0_8_um_filter_48_22</name>
    <dbReference type="NCBI Taxonomy" id="1974543"/>
    <lineage>
        <taxon>Bacteria</taxon>
        <taxon>Candidatus Desantisiibacteriota</taxon>
    </lineage>
</organism>
<name>A0A2M7SEQ5_9BACT</name>
<feature type="non-terminal residue" evidence="2">
    <location>
        <position position="359"/>
    </location>
</feature>
<dbReference type="PANTHER" id="PTHR30595">
    <property type="entry name" value="GLPR-RELATED TRANSCRIPTIONAL REPRESSOR"/>
    <property type="match status" value="1"/>
</dbReference>
<dbReference type="Gene3D" id="3.30.565.60">
    <property type="match status" value="1"/>
</dbReference>
<dbReference type="EMBL" id="PFMR01000056">
    <property type="protein sequence ID" value="PIZ17969.1"/>
    <property type="molecule type" value="Genomic_DNA"/>
</dbReference>
<dbReference type="Proteomes" id="UP000229307">
    <property type="component" value="Unassembled WGS sequence"/>
</dbReference>
<comment type="caution">
    <text evidence="2">The sequence shown here is derived from an EMBL/GenBank/DDBJ whole genome shotgun (WGS) entry which is preliminary data.</text>
</comment>
<reference evidence="3" key="1">
    <citation type="submission" date="2017-09" db="EMBL/GenBank/DDBJ databases">
        <title>Depth-based differentiation of microbial function through sediment-hosted aquifers and enrichment of novel symbionts in the deep terrestrial subsurface.</title>
        <authorList>
            <person name="Probst A.J."/>
            <person name="Ladd B."/>
            <person name="Jarett J.K."/>
            <person name="Geller-Mcgrath D.E."/>
            <person name="Sieber C.M.K."/>
            <person name="Emerson J.B."/>
            <person name="Anantharaman K."/>
            <person name="Thomas B.C."/>
            <person name="Malmstrom R."/>
            <person name="Stieglmeier M."/>
            <person name="Klingl A."/>
            <person name="Woyke T."/>
            <person name="Ryan C.M."/>
            <person name="Banfield J.F."/>
        </authorList>
    </citation>
    <scope>NUCLEOTIDE SEQUENCE [LARGE SCALE GENOMIC DNA]</scope>
</reference>
<dbReference type="AlphaFoldDB" id="A0A2M7SEQ5"/>
<gene>
    <name evidence="2" type="ORF">COY52_01865</name>
</gene>
<evidence type="ECO:0000313" key="2">
    <source>
        <dbReference type="EMBL" id="PIZ17969.1"/>
    </source>
</evidence>
<evidence type="ECO:0000259" key="1">
    <source>
        <dbReference type="Pfam" id="PF13271"/>
    </source>
</evidence>
<dbReference type="InterPro" id="IPR038475">
    <property type="entry name" value="RecG_C_sf"/>
</dbReference>
<dbReference type="InterPro" id="IPR025139">
    <property type="entry name" value="DUF4062"/>
</dbReference>
<feature type="domain" description="DUF4062" evidence="1">
    <location>
        <begin position="5"/>
        <end position="91"/>
    </location>
</feature>
<accession>A0A2M7SEQ5</accession>
<dbReference type="PANTHER" id="PTHR30595:SF6">
    <property type="entry name" value="SCHLAFEN ALBA-2 DOMAIN-CONTAINING PROTEIN"/>
    <property type="match status" value="1"/>
</dbReference>
<evidence type="ECO:0000313" key="3">
    <source>
        <dbReference type="Proteomes" id="UP000229307"/>
    </source>
</evidence>
<sequence length="359" mass="40943">MSKYKIFVSGVQKELKQERRAIKDFIINDALLSEYFDVFLFEDAPAKSKPAEKSYLKEVKKSDIYMGLLGIKYGSSVKSKISPTKAEFCEARKLHKTILFYIKGENGANDKKREEGVQKLIKEVKDSKSGFSYKRFTDAGNLTRLVYASMIEFLKEKGIVGRGAFDERICVDAALDDIDEEKVRWFVRAARNARKFPLDINTPIRDVLTHLNLLREGKLTNAAILLFGKNPHRFFLQAEVKCIQLPGTEVHKPFPSYKVYSDNLFEQVDKSVGFVLDIIKQAVIQQEHTPQFKRPFEIPVFAIEEAIVNAVAHRNYNVTSGVQVMVFTDRVEVWNSGSLPPELTIEDLKKPHTSFPANP</sequence>
<dbReference type="Pfam" id="PF13271">
    <property type="entry name" value="DUF4062"/>
    <property type="match status" value="1"/>
</dbReference>